<dbReference type="PROSITE" id="PS50102">
    <property type="entry name" value="RRM"/>
    <property type="match status" value="1"/>
</dbReference>
<evidence type="ECO:0000256" key="1">
    <source>
        <dbReference type="PROSITE-ProRule" id="PRU00176"/>
    </source>
</evidence>
<dbReference type="InterPro" id="IPR000504">
    <property type="entry name" value="RRM_dom"/>
</dbReference>
<dbReference type="GO" id="GO:0003723">
    <property type="term" value="F:RNA binding"/>
    <property type="evidence" value="ECO:0007669"/>
    <property type="project" value="UniProtKB-UniRule"/>
</dbReference>
<feature type="non-terminal residue" evidence="4">
    <location>
        <position position="1"/>
    </location>
</feature>
<reference evidence="4 5" key="1">
    <citation type="submission" date="2015-06" db="EMBL/GenBank/DDBJ databases">
        <title>Survival trade-offs in plant roots during colonization by closely related pathogenic and mutualistic fungi.</title>
        <authorList>
            <person name="Hacquard S."/>
            <person name="Kracher B."/>
            <person name="Hiruma K."/>
            <person name="Weinman A."/>
            <person name="Muench P."/>
            <person name="Garrido Oter R."/>
            <person name="Ver Loren van Themaat E."/>
            <person name="Dallerey J.-F."/>
            <person name="Damm U."/>
            <person name="Henrissat B."/>
            <person name="Lespinet O."/>
            <person name="Thon M."/>
            <person name="Kemen E."/>
            <person name="McHardy A.C."/>
            <person name="Schulze-Lefert P."/>
            <person name="O'Connell R.J."/>
        </authorList>
    </citation>
    <scope>NUCLEOTIDE SEQUENCE [LARGE SCALE GENOMIC DNA]</scope>
    <source>
        <strain evidence="4 5">MAFF 238704</strain>
    </source>
</reference>
<dbReference type="InterPro" id="IPR012677">
    <property type="entry name" value="Nucleotide-bd_a/b_plait_sf"/>
</dbReference>
<dbReference type="PANTHER" id="PTHR32343">
    <property type="entry name" value="SERINE/ARGININE-RICH SPLICING FACTOR"/>
    <property type="match status" value="1"/>
</dbReference>
<dbReference type="EMBL" id="LFIW01002722">
    <property type="protein sequence ID" value="KZL63919.1"/>
    <property type="molecule type" value="Genomic_DNA"/>
</dbReference>
<feature type="region of interest" description="Disordered" evidence="2">
    <location>
        <begin position="143"/>
        <end position="176"/>
    </location>
</feature>
<dbReference type="STRING" id="1573173.A0A166LTP3"/>
<dbReference type="Proteomes" id="UP000076584">
    <property type="component" value="Unassembled WGS sequence"/>
</dbReference>
<feature type="compositionally biased region" description="Polar residues" evidence="2">
    <location>
        <begin position="323"/>
        <end position="334"/>
    </location>
</feature>
<dbReference type="SUPFAM" id="SSF54928">
    <property type="entry name" value="RNA-binding domain, RBD"/>
    <property type="match status" value="1"/>
</dbReference>
<feature type="compositionally biased region" description="Basic and acidic residues" evidence="2">
    <location>
        <begin position="155"/>
        <end position="176"/>
    </location>
</feature>
<name>A0A166LTP3_COLIC</name>
<evidence type="ECO:0000259" key="3">
    <source>
        <dbReference type="PROSITE" id="PS50102"/>
    </source>
</evidence>
<evidence type="ECO:0000256" key="2">
    <source>
        <dbReference type="SAM" id="MobiDB-lite"/>
    </source>
</evidence>
<keyword evidence="5" id="KW-1185">Reference proteome</keyword>
<dbReference type="InterPro" id="IPR035979">
    <property type="entry name" value="RBD_domain_sf"/>
</dbReference>
<feature type="domain" description="RRM" evidence="3">
    <location>
        <begin position="77"/>
        <end position="150"/>
    </location>
</feature>
<organism evidence="4 5">
    <name type="scientific">Colletotrichum incanum</name>
    <name type="common">Soybean anthracnose fungus</name>
    <dbReference type="NCBI Taxonomy" id="1573173"/>
    <lineage>
        <taxon>Eukaryota</taxon>
        <taxon>Fungi</taxon>
        <taxon>Dikarya</taxon>
        <taxon>Ascomycota</taxon>
        <taxon>Pezizomycotina</taxon>
        <taxon>Sordariomycetes</taxon>
        <taxon>Hypocreomycetidae</taxon>
        <taxon>Glomerellales</taxon>
        <taxon>Glomerellaceae</taxon>
        <taxon>Colletotrichum</taxon>
        <taxon>Colletotrichum spaethianum species complex</taxon>
    </lineage>
</organism>
<evidence type="ECO:0000313" key="4">
    <source>
        <dbReference type="EMBL" id="KZL63919.1"/>
    </source>
</evidence>
<dbReference type="Gene3D" id="3.30.70.330">
    <property type="match status" value="1"/>
</dbReference>
<feature type="region of interest" description="Disordered" evidence="2">
    <location>
        <begin position="291"/>
        <end position="352"/>
    </location>
</feature>
<evidence type="ECO:0000313" key="5">
    <source>
        <dbReference type="Proteomes" id="UP000076584"/>
    </source>
</evidence>
<proteinExistence type="predicted"/>
<dbReference type="SMART" id="SM00360">
    <property type="entry name" value="RRM"/>
    <property type="match status" value="1"/>
</dbReference>
<accession>A0A166LTP3</accession>
<dbReference type="Pfam" id="PF00076">
    <property type="entry name" value="RRM_1"/>
    <property type="match status" value="1"/>
</dbReference>
<comment type="caution">
    <text evidence="4">The sequence shown here is derived from an EMBL/GenBank/DDBJ whole genome shotgun (WGS) entry which is preliminary data.</text>
</comment>
<dbReference type="AlphaFoldDB" id="A0A166LTP3"/>
<keyword evidence="1" id="KW-0694">RNA-binding</keyword>
<sequence>LISLHKTIIHTILTTSQFPNSCCFIFHHTPTRDNLHCAPLIPPSTSLQLPLTKLSPTTHFSQQHHTALHQTVIMSNTTVHVKNIASATEDKEIKDFFSFCGKITNIEVTPSGETKDAAVTFEKETAAKTALLLNNTQLGTSHITVTSAGGDPSDDAPHHKENASRDSDDITQEEKPRSRILAEYLAQGYVVGDAALQRAIELDSQHGVSSRFFSTLQNLDQKYHATDRAKATDQSYGITAKAQGIFGGLSSYFEKATSSPTGKKIVGFYETGSRQVQDIHAEARRLADLKKEEHGGSALKASGLERFLGKEKEKSVPPATGETIGTQSPTQPDPTTAVPLSKPSAATDEKSS</sequence>
<gene>
    <name evidence="4" type="ORF">CI238_07643</name>
</gene>
<dbReference type="PANTHER" id="PTHR32343:SF10">
    <property type="entry name" value="RNA-BINDING REGION RNP-1 DOMAIN-CONTAINING PROTEIN"/>
    <property type="match status" value="1"/>
</dbReference>
<protein>
    <submittedName>
        <fullName evidence="4">Rna recognition domain-containing protein</fullName>
    </submittedName>
</protein>